<dbReference type="EMBL" id="MKJU01000027">
    <property type="protein sequence ID" value="OHU90145.1"/>
    <property type="molecule type" value="Genomic_DNA"/>
</dbReference>
<protein>
    <recommendedName>
        <fullName evidence="4">DUF4386 domain-containing protein</fullName>
    </recommendedName>
</protein>
<evidence type="ECO:0000256" key="1">
    <source>
        <dbReference type="SAM" id="Phobius"/>
    </source>
</evidence>
<comment type="caution">
    <text evidence="2">The sequence shown here is derived from an EMBL/GenBank/DDBJ whole genome shotgun (WGS) entry which is preliminary data.</text>
</comment>
<sequence length="230" mass="25942">MNAQNAQGSNLNYVKITGIFYSLVILFGFLPRVMFDKRVIFRAEDPIQAMSQFEQAFRFAIAADFIMYTLVLMLSWGLYKVLKPVNKGMALMGFAFRSAEAILGFVTLIFYIMPLVILSNADYLGAFNIEQLRALAILFIKSSGVAYYILLPVMGVGAVIYCYLFYKSNYVPKALAIWGMVTYITMIVYGVVNVAMVDAPKELQYAMYPGALFELLFGLWLLFKGIKTKS</sequence>
<dbReference type="AlphaFoldDB" id="A0A1S1MWG6"/>
<feature type="transmembrane region" description="Helical" evidence="1">
    <location>
        <begin position="175"/>
        <end position="197"/>
    </location>
</feature>
<evidence type="ECO:0000313" key="3">
    <source>
        <dbReference type="Proteomes" id="UP000179786"/>
    </source>
</evidence>
<dbReference type="OrthoDB" id="5421633at2"/>
<keyword evidence="1" id="KW-0812">Transmembrane</keyword>
<organism evidence="2 3">
    <name type="scientific">Pseudoalteromonas amylolytica</name>
    <dbReference type="NCBI Taxonomy" id="1859457"/>
    <lineage>
        <taxon>Bacteria</taxon>
        <taxon>Pseudomonadati</taxon>
        <taxon>Pseudomonadota</taxon>
        <taxon>Gammaproteobacteria</taxon>
        <taxon>Alteromonadales</taxon>
        <taxon>Pseudoalteromonadaceae</taxon>
        <taxon>Pseudoalteromonas</taxon>
    </lineage>
</organism>
<name>A0A1S1MWG6_9GAMM</name>
<gene>
    <name evidence="2" type="ORF">BET10_15340</name>
</gene>
<feature type="transmembrane region" description="Helical" evidence="1">
    <location>
        <begin position="56"/>
        <end position="79"/>
    </location>
</feature>
<dbReference type="Pfam" id="PF14329">
    <property type="entry name" value="DUF4386"/>
    <property type="match status" value="1"/>
</dbReference>
<feature type="transmembrane region" description="Helical" evidence="1">
    <location>
        <begin position="12"/>
        <end position="35"/>
    </location>
</feature>
<evidence type="ECO:0000313" key="2">
    <source>
        <dbReference type="EMBL" id="OHU90145.1"/>
    </source>
</evidence>
<feature type="transmembrane region" description="Helical" evidence="1">
    <location>
        <begin position="146"/>
        <end position="166"/>
    </location>
</feature>
<feature type="transmembrane region" description="Helical" evidence="1">
    <location>
        <begin position="203"/>
        <end position="223"/>
    </location>
</feature>
<evidence type="ECO:0008006" key="4">
    <source>
        <dbReference type="Google" id="ProtNLM"/>
    </source>
</evidence>
<dbReference type="STRING" id="1859457.BET10_15340"/>
<dbReference type="Proteomes" id="UP000179786">
    <property type="component" value="Unassembled WGS sequence"/>
</dbReference>
<keyword evidence="1" id="KW-1133">Transmembrane helix</keyword>
<proteinExistence type="predicted"/>
<keyword evidence="3" id="KW-1185">Reference proteome</keyword>
<dbReference type="RefSeq" id="WP_070986110.1">
    <property type="nucleotide sequence ID" value="NZ_MKJU01000027.1"/>
</dbReference>
<accession>A0A1S1MWG6</accession>
<reference evidence="2 3" key="1">
    <citation type="submission" date="2016-09" db="EMBL/GenBank/DDBJ databases">
        <title>Pseudoalteromonas amylolytica sp. nov., isolated from the surface seawater.</title>
        <authorList>
            <person name="Wu Y.-H."/>
            <person name="Cheng H."/>
            <person name="Jin X.-B."/>
            <person name="Wang C.-S."/>
            <person name="Xu X.-W."/>
        </authorList>
    </citation>
    <scope>NUCLEOTIDE SEQUENCE [LARGE SCALE GENOMIC DNA]</scope>
    <source>
        <strain evidence="2 3">JW1</strain>
    </source>
</reference>
<keyword evidence="1" id="KW-0472">Membrane</keyword>
<dbReference type="InterPro" id="IPR025495">
    <property type="entry name" value="DUF4386"/>
</dbReference>